<keyword evidence="1" id="KW-0472">Membrane</keyword>
<gene>
    <name evidence="2" type="ORF">EZS27_036020</name>
</gene>
<dbReference type="AlphaFoldDB" id="A0A5J4PXU1"/>
<reference evidence="2" key="1">
    <citation type="submission" date="2019-03" db="EMBL/GenBank/DDBJ databases">
        <title>Single cell metagenomics reveals metabolic interactions within the superorganism composed of flagellate Streblomastix strix and complex community of Bacteroidetes bacteria on its surface.</title>
        <authorList>
            <person name="Treitli S.C."/>
            <person name="Kolisko M."/>
            <person name="Husnik F."/>
            <person name="Keeling P."/>
            <person name="Hampl V."/>
        </authorList>
    </citation>
    <scope>NUCLEOTIDE SEQUENCE</scope>
    <source>
        <strain evidence="2">STM</strain>
    </source>
</reference>
<comment type="caution">
    <text evidence="2">The sequence shown here is derived from an EMBL/GenBank/DDBJ whole genome shotgun (WGS) entry which is preliminary data.</text>
</comment>
<feature type="transmembrane region" description="Helical" evidence="1">
    <location>
        <begin position="7"/>
        <end position="23"/>
    </location>
</feature>
<accession>A0A5J4PXU1</accession>
<proteinExistence type="predicted"/>
<feature type="non-terminal residue" evidence="2">
    <location>
        <position position="43"/>
    </location>
</feature>
<organism evidence="2">
    <name type="scientific">termite gut metagenome</name>
    <dbReference type="NCBI Taxonomy" id="433724"/>
    <lineage>
        <taxon>unclassified sequences</taxon>
        <taxon>metagenomes</taxon>
        <taxon>organismal metagenomes</taxon>
    </lineage>
</organism>
<dbReference type="EMBL" id="SNRY01006183">
    <property type="protein sequence ID" value="KAA6313163.1"/>
    <property type="molecule type" value="Genomic_DNA"/>
</dbReference>
<keyword evidence="1" id="KW-1133">Transmembrane helix</keyword>
<evidence type="ECO:0000256" key="1">
    <source>
        <dbReference type="SAM" id="Phobius"/>
    </source>
</evidence>
<evidence type="ECO:0000313" key="2">
    <source>
        <dbReference type="EMBL" id="KAA6313163.1"/>
    </source>
</evidence>
<protein>
    <submittedName>
        <fullName evidence="2">Uncharacterized protein</fullName>
    </submittedName>
</protein>
<sequence length="43" mass="5095">MHYIRKYPVSLIVMGIIVFLSFFNPPTVKSIYRIPYCGIKLYI</sequence>
<name>A0A5J4PXU1_9ZZZZ</name>
<keyword evidence="1" id="KW-0812">Transmembrane</keyword>